<dbReference type="GO" id="GO:0005634">
    <property type="term" value="C:nucleus"/>
    <property type="evidence" value="ECO:0007669"/>
    <property type="project" value="TreeGrafter"/>
</dbReference>
<reference evidence="3 4" key="1">
    <citation type="journal article" date="2011" name="J. Gen. Appl. Microbiol.">
        <title>Draft genome sequencing of the enigmatic basidiomycete Mixia osmundae.</title>
        <authorList>
            <person name="Nishida H."/>
            <person name="Nagatsuka Y."/>
            <person name="Sugiyama J."/>
        </authorList>
    </citation>
    <scope>NUCLEOTIDE SEQUENCE [LARGE SCALE GENOMIC DNA]</scope>
    <source>
        <strain evidence="4">CBS 9802 / IAM 14324 / JCM 22182 / KY 12970</strain>
    </source>
</reference>
<dbReference type="Gene3D" id="3.40.250.10">
    <property type="entry name" value="Rhodanese-like domain"/>
    <property type="match status" value="1"/>
</dbReference>
<dbReference type="PROSITE" id="PS50206">
    <property type="entry name" value="RHODANESE_3"/>
    <property type="match status" value="1"/>
</dbReference>
<feature type="compositionally biased region" description="Polar residues" evidence="1">
    <location>
        <begin position="141"/>
        <end position="151"/>
    </location>
</feature>
<dbReference type="PANTHER" id="PTHR10828">
    <property type="entry name" value="M-PHASE INDUCER PHOSPHATASE DUAL SPECIFICITY PHOSPHATASE CDC25"/>
    <property type="match status" value="1"/>
</dbReference>
<comment type="caution">
    <text evidence="3">The sequence shown here is derived from an EMBL/GenBank/DDBJ whole genome shotgun (WGS) entry which is preliminary data.</text>
</comment>
<dbReference type="STRING" id="764103.G7E455"/>
<evidence type="ECO:0000313" key="3">
    <source>
        <dbReference type="EMBL" id="GAA97615.1"/>
    </source>
</evidence>
<dbReference type="RefSeq" id="XP_014567774.1">
    <property type="nucleotide sequence ID" value="XM_014712288.1"/>
</dbReference>
<dbReference type="EMBL" id="BABT02000129">
    <property type="protein sequence ID" value="GAA97615.1"/>
    <property type="molecule type" value="Genomic_DNA"/>
</dbReference>
<dbReference type="PANTHER" id="PTHR10828:SF50">
    <property type="entry name" value="REDUCTASE (ARC2), PUTATIVE (AFU_ORTHOLOGUE AFUA_6G13400)-RELATED"/>
    <property type="match status" value="1"/>
</dbReference>
<dbReference type="HOGENOM" id="CLU_107716_1_0_1"/>
<dbReference type="InterPro" id="IPR036873">
    <property type="entry name" value="Rhodanese-like_dom_sf"/>
</dbReference>
<evidence type="ECO:0000259" key="2">
    <source>
        <dbReference type="PROSITE" id="PS50206"/>
    </source>
</evidence>
<gene>
    <name evidence="3" type="primary">Mo04293</name>
    <name evidence="3" type="ORF">E5Q_04293</name>
</gene>
<dbReference type="InterPro" id="IPR001763">
    <property type="entry name" value="Rhodanese-like_dom"/>
</dbReference>
<proteinExistence type="predicted"/>
<dbReference type="InParanoid" id="G7E455"/>
<dbReference type="GO" id="GO:0004725">
    <property type="term" value="F:protein tyrosine phosphatase activity"/>
    <property type="evidence" value="ECO:0007669"/>
    <property type="project" value="TreeGrafter"/>
</dbReference>
<evidence type="ECO:0000313" key="4">
    <source>
        <dbReference type="Proteomes" id="UP000009131"/>
    </source>
</evidence>
<organism evidence="3 4">
    <name type="scientific">Mixia osmundae (strain CBS 9802 / IAM 14324 / JCM 22182 / KY 12970)</name>
    <dbReference type="NCBI Taxonomy" id="764103"/>
    <lineage>
        <taxon>Eukaryota</taxon>
        <taxon>Fungi</taxon>
        <taxon>Dikarya</taxon>
        <taxon>Basidiomycota</taxon>
        <taxon>Pucciniomycotina</taxon>
        <taxon>Mixiomycetes</taxon>
        <taxon>Mixiales</taxon>
        <taxon>Mixiaceae</taxon>
        <taxon>Mixia</taxon>
    </lineage>
</organism>
<name>G7E455_MIXOS</name>
<dbReference type="Pfam" id="PF00581">
    <property type="entry name" value="Rhodanese"/>
    <property type="match status" value="1"/>
</dbReference>
<dbReference type="OrthoDB" id="8300214at2759"/>
<feature type="region of interest" description="Disordered" evidence="1">
    <location>
        <begin position="128"/>
        <end position="151"/>
    </location>
</feature>
<reference evidence="3 4" key="2">
    <citation type="journal article" date="2012" name="Open Biol.">
        <title>Characteristics of nucleosomes and linker DNA regions on the genome of the basidiomycete Mixia osmundae revealed by mono- and dinucleosome mapping.</title>
        <authorList>
            <person name="Nishida H."/>
            <person name="Kondo S."/>
            <person name="Matsumoto T."/>
            <person name="Suzuki Y."/>
            <person name="Yoshikawa H."/>
            <person name="Taylor T.D."/>
            <person name="Sugiyama J."/>
        </authorList>
    </citation>
    <scope>NUCLEOTIDE SEQUENCE [LARGE SCALE GENOMIC DNA]</scope>
    <source>
        <strain evidence="4">CBS 9802 / IAM 14324 / JCM 22182 / KY 12970</strain>
    </source>
</reference>
<keyword evidence="4" id="KW-1185">Reference proteome</keyword>
<dbReference type="AlphaFoldDB" id="G7E455"/>
<sequence>MADQITQPSSLSAEDVHAMLLANEDILVVDVRRTDFEGICIKGAVNLPAQSFLATLPALLPILSLHKVVLFHCGSSRGRGPRVAGWYQDALNEHNITVSRAAVLIGGINAWQERYAGDRLTLRLPEPAEQPASVKEAISIDTPQPSATNNA</sequence>
<dbReference type="Proteomes" id="UP000009131">
    <property type="component" value="Unassembled WGS sequence"/>
</dbReference>
<evidence type="ECO:0000256" key="1">
    <source>
        <dbReference type="SAM" id="MobiDB-lite"/>
    </source>
</evidence>
<feature type="domain" description="Rhodanese" evidence="2">
    <location>
        <begin position="22"/>
        <end position="113"/>
    </location>
</feature>
<accession>G7E455</accession>
<dbReference type="SUPFAM" id="SSF52821">
    <property type="entry name" value="Rhodanese/Cell cycle control phosphatase"/>
    <property type="match status" value="1"/>
</dbReference>
<dbReference type="GO" id="GO:0005737">
    <property type="term" value="C:cytoplasm"/>
    <property type="evidence" value="ECO:0007669"/>
    <property type="project" value="TreeGrafter"/>
</dbReference>
<dbReference type="SMART" id="SM00450">
    <property type="entry name" value="RHOD"/>
    <property type="match status" value="1"/>
</dbReference>
<protein>
    <recommendedName>
        <fullName evidence="2">Rhodanese domain-containing protein</fullName>
    </recommendedName>
</protein>
<dbReference type="eggNOG" id="ENOG502S879">
    <property type="taxonomic scope" value="Eukaryota"/>
</dbReference>